<accession>A0ABU1ZHI8</accession>
<dbReference type="Pfam" id="PF06980">
    <property type="entry name" value="DUF1302"/>
    <property type="match status" value="1"/>
</dbReference>
<organism evidence="2 3">
    <name type="scientific">Pelomonas aquatica</name>
    <dbReference type="NCBI Taxonomy" id="431058"/>
    <lineage>
        <taxon>Bacteria</taxon>
        <taxon>Pseudomonadati</taxon>
        <taxon>Pseudomonadota</taxon>
        <taxon>Betaproteobacteria</taxon>
        <taxon>Burkholderiales</taxon>
        <taxon>Sphaerotilaceae</taxon>
        <taxon>Roseateles</taxon>
    </lineage>
</organism>
<dbReference type="RefSeq" id="WP_310349159.1">
    <property type="nucleotide sequence ID" value="NZ_JAVDXQ010000008.1"/>
</dbReference>
<gene>
    <name evidence="2" type="ORF">J2X16_004830</name>
</gene>
<feature type="region of interest" description="Disordered" evidence="1">
    <location>
        <begin position="395"/>
        <end position="416"/>
    </location>
</feature>
<protein>
    <recommendedName>
        <fullName evidence="4">DUF1302 domain-containing protein</fullName>
    </recommendedName>
</protein>
<keyword evidence="3" id="KW-1185">Reference proteome</keyword>
<evidence type="ECO:0008006" key="4">
    <source>
        <dbReference type="Google" id="ProtNLM"/>
    </source>
</evidence>
<dbReference type="Proteomes" id="UP001180536">
    <property type="component" value="Unassembled WGS sequence"/>
</dbReference>
<reference evidence="2 3" key="1">
    <citation type="submission" date="2023-07" db="EMBL/GenBank/DDBJ databases">
        <title>Sorghum-associated microbial communities from plants grown in Nebraska, USA.</title>
        <authorList>
            <person name="Schachtman D."/>
        </authorList>
    </citation>
    <scope>NUCLEOTIDE SEQUENCE [LARGE SCALE GENOMIC DNA]</scope>
    <source>
        <strain evidence="2 3">BE310</strain>
    </source>
</reference>
<evidence type="ECO:0000313" key="3">
    <source>
        <dbReference type="Proteomes" id="UP001180536"/>
    </source>
</evidence>
<evidence type="ECO:0000256" key="1">
    <source>
        <dbReference type="SAM" id="MobiDB-lite"/>
    </source>
</evidence>
<proteinExistence type="predicted"/>
<sequence>MSTIRYLACAAIDSSIFLSTVETRSHGDSPMKKRTTTVAAACAVLLGAPQAHAGEIDVGNPDVALRWDNTVKLSAAARLKHADPVLLTNPNNDDGDRNFDKGLISKRLDWLTETDVVWRKQWGARLSAAAWYDSAYNTANDNPGFPGGAFPNQVSVPANEFTDATRKLHGRKAEVLDAFVFGRFEIGDMNASVRAGRHSLLWGESLFFGANGIAGGQMPVDAVKLVSVPGTQFKEAIRPVPMVSAQLQVNDRVSLGAYVQTSWAANRVPAVGSYFSSADLAIEGAERILTGPASAAPREADQRPRNSGQGGLQLRLRGEETDFGFYAIRFHNKTAQLVPRIVLLTPPAVPVPTAVPGAYYLAYHQGITALGASASRTFGDFNVAVEASLRHNQDLASTQGADTSSFTPVPATNNTDNPGYAVGRTAHVNLSTLATLPKTPLWREATLVAEVAWNRVLKVTKNAAALDPNGTRDGTALRLVLEPMYRGVLPGIDLGVLIGLGWAPKGSRPLAMTNPNMWVADGGGDFTIGINGSWRDSLRFSLGFTHFFGDGANFNDAATNAFTWKQALRDRDFVAASLRYSF</sequence>
<evidence type="ECO:0000313" key="2">
    <source>
        <dbReference type="EMBL" id="MDR7299460.1"/>
    </source>
</evidence>
<dbReference type="EMBL" id="JAVDXQ010000008">
    <property type="protein sequence ID" value="MDR7299460.1"/>
    <property type="molecule type" value="Genomic_DNA"/>
</dbReference>
<comment type="caution">
    <text evidence="2">The sequence shown here is derived from an EMBL/GenBank/DDBJ whole genome shotgun (WGS) entry which is preliminary data.</text>
</comment>
<feature type="region of interest" description="Disordered" evidence="1">
    <location>
        <begin position="292"/>
        <end position="314"/>
    </location>
</feature>
<name>A0ABU1ZHI8_9BURK</name>
<dbReference type="InterPro" id="IPR010727">
    <property type="entry name" value="DUF1302"/>
</dbReference>